<keyword evidence="3" id="KW-1185">Reference proteome</keyword>
<dbReference type="AlphaFoldDB" id="A0A3N1CVQ5"/>
<feature type="transmembrane region" description="Helical" evidence="1">
    <location>
        <begin position="113"/>
        <end position="132"/>
    </location>
</feature>
<keyword evidence="1" id="KW-0472">Membrane</keyword>
<organism evidence="2 3">
    <name type="scientific">Actinocorallia herbida</name>
    <dbReference type="NCBI Taxonomy" id="58109"/>
    <lineage>
        <taxon>Bacteria</taxon>
        <taxon>Bacillati</taxon>
        <taxon>Actinomycetota</taxon>
        <taxon>Actinomycetes</taxon>
        <taxon>Streptosporangiales</taxon>
        <taxon>Thermomonosporaceae</taxon>
        <taxon>Actinocorallia</taxon>
    </lineage>
</organism>
<comment type="caution">
    <text evidence="2">The sequence shown here is derived from an EMBL/GenBank/DDBJ whole genome shotgun (WGS) entry which is preliminary data.</text>
</comment>
<keyword evidence="1" id="KW-0812">Transmembrane</keyword>
<sequence length="150" mass="15558">MNGNSGAGGRRELPWSVVIARFLMGLHAVVLAVAGMFLGGLFQGDVEVGFAPLVPAFLLAGVSGLLKKGPRGVRVVALVLLGGLLVAQCVVYHRVFFADGGGADGDIFLDPAFFLIWLLPPLLPGLLALVLLCTPSARAAYRVPPTGPGR</sequence>
<evidence type="ECO:0000313" key="3">
    <source>
        <dbReference type="Proteomes" id="UP000272400"/>
    </source>
</evidence>
<evidence type="ECO:0000313" key="2">
    <source>
        <dbReference type="EMBL" id="ROO85324.1"/>
    </source>
</evidence>
<reference evidence="2 3" key="1">
    <citation type="submission" date="2018-11" db="EMBL/GenBank/DDBJ databases">
        <title>Sequencing the genomes of 1000 actinobacteria strains.</title>
        <authorList>
            <person name="Klenk H.-P."/>
        </authorList>
    </citation>
    <scope>NUCLEOTIDE SEQUENCE [LARGE SCALE GENOMIC DNA]</scope>
    <source>
        <strain evidence="2 3">DSM 44254</strain>
    </source>
</reference>
<dbReference type="Proteomes" id="UP000272400">
    <property type="component" value="Unassembled WGS sequence"/>
</dbReference>
<name>A0A3N1CVQ5_9ACTN</name>
<protein>
    <submittedName>
        <fullName evidence="2">Uncharacterized protein</fullName>
    </submittedName>
</protein>
<feature type="transmembrane region" description="Helical" evidence="1">
    <location>
        <begin position="73"/>
        <end position="93"/>
    </location>
</feature>
<feature type="transmembrane region" description="Helical" evidence="1">
    <location>
        <begin position="48"/>
        <end position="66"/>
    </location>
</feature>
<evidence type="ECO:0000256" key="1">
    <source>
        <dbReference type="SAM" id="Phobius"/>
    </source>
</evidence>
<gene>
    <name evidence="2" type="ORF">EDD29_2867</name>
</gene>
<accession>A0A3N1CVQ5</accession>
<dbReference type="EMBL" id="RJKE01000001">
    <property type="protein sequence ID" value="ROO85324.1"/>
    <property type="molecule type" value="Genomic_DNA"/>
</dbReference>
<feature type="transmembrane region" description="Helical" evidence="1">
    <location>
        <begin position="20"/>
        <end position="42"/>
    </location>
</feature>
<keyword evidence="1" id="KW-1133">Transmembrane helix</keyword>
<proteinExistence type="predicted"/>